<dbReference type="EMBL" id="JAPESX010001637">
    <property type="protein sequence ID" value="KAJ8112574.1"/>
    <property type="molecule type" value="Genomic_DNA"/>
</dbReference>
<name>A0ACC2IBQ4_9PEZI</name>
<evidence type="ECO:0000313" key="1">
    <source>
        <dbReference type="EMBL" id="KAJ8112574.1"/>
    </source>
</evidence>
<reference evidence="1" key="1">
    <citation type="submission" date="2022-11" db="EMBL/GenBank/DDBJ databases">
        <title>Genome Sequence of Nemania bipapillata.</title>
        <authorList>
            <person name="Buettner E."/>
        </authorList>
    </citation>
    <scope>NUCLEOTIDE SEQUENCE</scope>
    <source>
        <strain evidence="1">CP14</strain>
    </source>
</reference>
<organism evidence="1 2">
    <name type="scientific">Nemania bipapillata</name>
    <dbReference type="NCBI Taxonomy" id="110536"/>
    <lineage>
        <taxon>Eukaryota</taxon>
        <taxon>Fungi</taxon>
        <taxon>Dikarya</taxon>
        <taxon>Ascomycota</taxon>
        <taxon>Pezizomycotina</taxon>
        <taxon>Sordariomycetes</taxon>
        <taxon>Xylariomycetidae</taxon>
        <taxon>Xylariales</taxon>
        <taxon>Xylariaceae</taxon>
        <taxon>Nemania</taxon>
    </lineage>
</organism>
<dbReference type="Proteomes" id="UP001153334">
    <property type="component" value="Unassembled WGS sequence"/>
</dbReference>
<comment type="caution">
    <text evidence="1">The sequence shown here is derived from an EMBL/GenBank/DDBJ whole genome shotgun (WGS) entry which is preliminary data.</text>
</comment>
<keyword evidence="2" id="KW-1185">Reference proteome</keyword>
<proteinExistence type="predicted"/>
<evidence type="ECO:0000313" key="2">
    <source>
        <dbReference type="Proteomes" id="UP001153334"/>
    </source>
</evidence>
<sequence length="304" mass="33269">MVSVIGGLDADLIMVANRIPGYGESVLANEYHEALGGKGANQAIATYRTCHNKPREATADSFHEGSTQFKPPQHALQQSNTNDNHEDNVHVKMIGAVGDDQYGKNFIVELSKMGVDVSGIVTMDDTRTSICFVMIEEPTRENRCLFTLGATATWKKEHFMKPEDLGGGTRPDLIVAQMEIDKEVIEKMIDTAGEAEINFCLNAAPATPISERAYRQLTHLLVNESEAAIMSGRDRDEVNESTWSSIAQEFIDKGVENVVITLGAKGAFYATSKEKGHCLAYDVQVVDTTGAGSVFENESSYYAY</sequence>
<accession>A0ACC2IBQ4</accession>
<protein>
    <submittedName>
        <fullName evidence="1">Uncharacterized protein</fullName>
    </submittedName>
</protein>
<gene>
    <name evidence="1" type="ORF">ONZ43_g5364</name>
</gene>